<proteinExistence type="predicted"/>
<comment type="caution">
    <text evidence="1">The sequence shown here is derived from an EMBL/GenBank/DDBJ whole genome shotgun (WGS) entry which is preliminary data.</text>
</comment>
<dbReference type="AlphaFoldDB" id="A0A4Z2I5U0"/>
<dbReference type="Proteomes" id="UP000314294">
    <property type="component" value="Unassembled WGS sequence"/>
</dbReference>
<dbReference type="EMBL" id="SRLO01000134">
    <property type="protein sequence ID" value="TNN72674.1"/>
    <property type="molecule type" value="Genomic_DNA"/>
</dbReference>
<sequence length="269" mass="28911">MDESKGDGGCVEGSDGGIFLCGPPQASGNTEVKGQVVHVGVRCFGLFKNQKQELVHLQQETVSAVLRKEASQQPVLVLTESPLVAGQLHEGLSPGHGEETQGHFQRGQGLTHLAVGVQLPSHGRQAGDDLLLDLGQVVLVKSLLASLDAVLGVGHDQGHHVPLQLIPNHMQVSQIRRAHFVAGGDKQTSRTCFLSMEEFGNGATSQIGDVLKLLDQLSLECEDIRKKSPEHRDGFFATILLHNVGEAQQRHFLPAAPHGRTVDQRVLGK</sequence>
<accession>A0A4Z2I5U0</accession>
<name>A0A4Z2I5U0_9TELE</name>
<organism evidence="1 2">
    <name type="scientific">Liparis tanakae</name>
    <name type="common">Tanaka's snailfish</name>
    <dbReference type="NCBI Taxonomy" id="230148"/>
    <lineage>
        <taxon>Eukaryota</taxon>
        <taxon>Metazoa</taxon>
        <taxon>Chordata</taxon>
        <taxon>Craniata</taxon>
        <taxon>Vertebrata</taxon>
        <taxon>Euteleostomi</taxon>
        <taxon>Actinopterygii</taxon>
        <taxon>Neopterygii</taxon>
        <taxon>Teleostei</taxon>
        <taxon>Neoteleostei</taxon>
        <taxon>Acanthomorphata</taxon>
        <taxon>Eupercaria</taxon>
        <taxon>Perciformes</taxon>
        <taxon>Cottioidei</taxon>
        <taxon>Cottales</taxon>
        <taxon>Liparidae</taxon>
        <taxon>Liparis</taxon>
    </lineage>
</organism>
<keyword evidence="2" id="KW-1185">Reference proteome</keyword>
<evidence type="ECO:0000313" key="2">
    <source>
        <dbReference type="Proteomes" id="UP000314294"/>
    </source>
</evidence>
<gene>
    <name evidence="1" type="ORF">EYF80_017123</name>
</gene>
<reference evidence="1 2" key="1">
    <citation type="submission" date="2019-03" db="EMBL/GenBank/DDBJ databases">
        <title>First draft genome of Liparis tanakae, snailfish: a comprehensive survey of snailfish specific genes.</title>
        <authorList>
            <person name="Kim W."/>
            <person name="Song I."/>
            <person name="Jeong J.-H."/>
            <person name="Kim D."/>
            <person name="Kim S."/>
            <person name="Ryu S."/>
            <person name="Song J.Y."/>
            <person name="Lee S.K."/>
        </authorList>
    </citation>
    <scope>NUCLEOTIDE SEQUENCE [LARGE SCALE GENOMIC DNA]</scope>
    <source>
        <tissue evidence="1">Muscle</tissue>
    </source>
</reference>
<evidence type="ECO:0000313" key="1">
    <source>
        <dbReference type="EMBL" id="TNN72674.1"/>
    </source>
</evidence>
<protein>
    <submittedName>
        <fullName evidence="1">Uncharacterized protein</fullName>
    </submittedName>
</protein>